<evidence type="ECO:0000256" key="6">
    <source>
        <dbReference type="ARBA" id="ARBA00023180"/>
    </source>
</evidence>
<evidence type="ECO:0000256" key="3">
    <source>
        <dbReference type="ARBA" id="ARBA00022692"/>
    </source>
</evidence>
<evidence type="ECO:0000313" key="10">
    <source>
        <dbReference type="EMBL" id="CAL5130403.1"/>
    </source>
</evidence>
<dbReference type="Gene3D" id="1.20.1250.20">
    <property type="entry name" value="MFS general substrate transporter like domains"/>
    <property type="match status" value="1"/>
</dbReference>
<comment type="similarity">
    <text evidence="2">Belongs to the unc-93 family.</text>
</comment>
<evidence type="ECO:0000256" key="4">
    <source>
        <dbReference type="ARBA" id="ARBA00022989"/>
    </source>
</evidence>
<evidence type="ECO:0000256" key="9">
    <source>
        <dbReference type="SAM" id="Phobius"/>
    </source>
</evidence>
<feature type="transmembrane region" description="Helical" evidence="9">
    <location>
        <begin position="326"/>
        <end position="344"/>
    </location>
</feature>
<feature type="transmembrane region" description="Helical" evidence="9">
    <location>
        <begin position="295"/>
        <end position="314"/>
    </location>
</feature>
<keyword evidence="5 9" id="KW-0472">Membrane</keyword>
<keyword evidence="3 9" id="KW-0812">Transmembrane</keyword>
<reference evidence="10" key="1">
    <citation type="submission" date="2024-06" db="EMBL/GenBank/DDBJ databases">
        <authorList>
            <person name="Liu X."/>
            <person name="Lenzi L."/>
            <person name="Haldenby T S."/>
            <person name="Uol C."/>
        </authorList>
    </citation>
    <scope>NUCLEOTIDE SEQUENCE</scope>
</reference>
<keyword evidence="4 9" id="KW-1133">Transmembrane helix</keyword>
<protein>
    <recommendedName>
        <fullName evidence="7">UNC93-like protein MFSD11</fullName>
    </recommendedName>
    <alternativeName>
        <fullName evidence="8">Major facilitator superfamily domain-containing protein 11</fullName>
    </alternativeName>
</protein>
<keyword evidence="6" id="KW-0325">Glycoprotein</keyword>
<evidence type="ECO:0000256" key="7">
    <source>
        <dbReference type="ARBA" id="ARBA00040302"/>
    </source>
</evidence>
<dbReference type="GO" id="GO:0016020">
    <property type="term" value="C:membrane"/>
    <property type="evidence" value="ECO:0007669"/>
    <property type="project" value="UniProtKB-SubCell"/>
</dbReference>
<dbReference type="Pfam" id="PF05978">
    <property type="entry name" value="UNC-93"/>
    <property type="match status" value="1"/>
</dbReference>
<feature type="transmembrane region" description="Helical" evidence="9">
    <location>
        <begin position="7"/>
        <end position="29"/>
    </location>
</feature>
<evidence type="ECO:0000256" key="1">
    <source>
        <dbReference type="ARBA" id="ARBA00004141"/>
    </source>
</evidence>
<feature type="transmembrane region" description="Helical" evidence="9">
    <location>
        <begin position="101"/>
        <end position="123"/>
    </location>
</feature>
<evidence type="ECO:0000256" key="5">
    <source>
        <dbReference type="ARBA" id="ARBA00023136"/>
    </source>
</evidence>
<gene>
    <name evidence="10" type="ORF">CDAUBV1_LOCUS2279</name>
</gene>
<sequence length="463" mass="50373">MRFDVNLFNVILTGMVFTFVFTAFQTASLSSQNVLEAASEEEGVNAGTGYISLALLYASFAICNWIAPVVVQLLKAKYTMLLGSFCYLLFVVMFMEPRAGSLYTASLICGFGASIIWIAQGLFITQCSNTRNSNLHFSIFWALFQLSQIIGGLYAYFSLSGSTKITRNLRLQLFGGLIACGALGTLLTLLLRPPSSRKPPEAEGEWPEGDHAGVGVEGTEVTAISPPPHQQRPSGRELCRSGFIAFRRSFSLFPTRTMICLLFAAAFSGVNVTFQSSLIASCIGHTRAFGNHAKAYIGLMGVFTGLGEGVGSGLAQLRRWISPHGLVVLFGYTSALTSVFISLITLPADSPMRDTSFSTYVEPSIELCLFAGLLGGVVDSTWNTQISVMISEIYGSDESDVSSAFALFRCFHSVLVAVTFSYCDQLILLWQVVIYVCWATAGMVGFFVVSWTYVRRSNLAHPD</sequence>
<evidence type="ECO:0000313" key="11">
    <source>
        <dbReference type="Proteomes" id="UP001497525"/>
    </source>
</evidence>
<organism evidence="10 11">
    <name type="scientific">Calicophoron daubneyi</name>
    <name type="common">Rumen fluke</name>
    <name type="synonym">Paramphistomum daubneyi</name>
    <dbReference type="NCBI Taxonomy" id="300641"/>
    <lineage>
        <taxon>Eukaryota</taxon>
        <taxon>Metazoa</taxon>
        <taxon>Spiralia</taxon>
        <taxon>Lophotrochozoa</taxon>
        <taxon>Platyhelminthes</taxon>
        <taxon>Trematoda</taxon>
        <taxon>Digenea</taxon>
        <taxon>Plagiorchiida</taxon>
        <taxon>Pronocephalata</taxon>
        <taxon>Paramphistomoidea</taxon>
        <taxon>Paramphistomidae</taxon>
        <taxon>Calicophoron</taxon>
    </lineage>
</organism>
<name>A0AAV2SYY0_CALDB</name>
<accession>A0AAV2SYY0</accession>
<dbReference type="AlphaFoldDB" id="A0AAV2SYY0"/>
<dbReference type="Proteomes" id="UP001497525">
    <property type="component" value="Unassembled WGS sequence"/>
</dbReference>
<proteinExistence type="inferred from homology"/>
<dbReference type="PANTHER" id="PTHR23294">
    <property type="entry name" value="ET TRANSLATION PRODUCT-RELATED"/>
    <property type="match status" value="1"/>
</dbReference>
<dbReference type="InterPro" id="IPR036259">
    <property type="entry name" value="MFS_trans_sf"/>
</dbReference>
<comment type="caution">
    <text evidence="10">The sequence shown here is derived from an EMBL/GenBank/DDBJ whole genome shotgun (WGS) entry which is preliminary data.</text>
</comment>
<dbReference type="PANTHER" id="PTHR23294:SF0">
    <property type="entry name" value="UNC93-LIKE PROTEIN MFSD11"/>
    <property type="match status" value="1"/>
</dbReference>
<comment type="subcellular location">
    <subcellularLocation>
        <location evidence="1">Membrane</location>
        <topology evidence="1">Multi-pass membrane protein</topology>
    </subcellularLocation>
</comment>
<feature type="transmembrane region" description="Helical" evidence="9">
    <location>
        <begin position="78"/>
        <end position="95"/>
    </location>
</feature>
<dbReference type="SUPFAM" id="SSF103473">
    <property type="entry name" value="MFS general substrate transporter"/>
    <property type="match status" value="1"/>
</dbReference>
<feature type="transmembrane region" description="Helical" evidence="9">
    <location>
        <begin position="49"/>
        <end position="71"/>
    </location>
</feature>
<evidence type="ECO:0000256" key="8">
    <source>
        <dbReference type="ARBA" id="ARBA00041910"/>
    </source>
</evidence>
<feature type="transmembrane region" description="Helical" evidence="9">
    <location>
        <begin position="428"/>
        <end position="454"/>
    </location>
</feature>
<feature type="transmembrane region" description="Helical" evidence="9">
    <location>
        <begin position="169"/>
        <end position="191"/>
    </location>
</feature>
<dbReference type="InterPro" id="IPR010291">
    <property type="entry name" value="Ion_channel_UNC-93"/>
</dbReference>
<feature type="transmembrane region" description="Helical" evidence="9">
    <location>
        <begin position="257"/>
        <end position="275"/>
    </location>
</feature>
<dbReference type="EMBL" id="CAXLJL010000065">
    <property type="protein sequence ID" value="CAL5130403.1"/>
    <property type="molecule type" value="Genomic_DNA"/>
</dbReference>
<feature type="transmembrane region" description="Helical" evidence="9">
    <location>
        <begin position="135"/>
        <end position="157"/>
    </location>
</feature>
<dbReference type="InterPro" id="IPR051617">
    <property type="entry name" value="UNC-93-like_regulator"/>
</dbReference>
<evidence type="ECO:0000256" key="2">
    <source>
        <dbReference type="ARBA" id="ARBA00009172"/>
    </source>
</evidence>